<dbReference type="Proteomes" id="UP001153555">
    <property type="component" value="Unassembled WGS sequence"/>
</dbReference>
<dbReference type="PANTHER" id="PTHR33985">
    <property type="entry name" value="OS02G0491300 PROTEIN-RELATED"/>
    <property type="match status" value="1"/>
</dbReference>
<comment type="caution">
    <text evidence="2">The sequence shown here is derived from an EMBL/GenBank/DDBJ whole genome shotgun (WGS) entry which is preliminary data.</text>
</comment>
<dbReference type="PANTHER" id="PTHR33985:SF35">
    <property type="entry name" value="FASCICLIN-LIKE ARABINOGALACTAN PROTEIN 21"/>
    <property type="match status" value="1"/>
</dbReference>
<keyword evidence="3" id="KW-1185">Reference proteome</keyword>
<sequence>MARLLVGGYSVAALSMRVRYSELSDLRSMTLFVVDDDSIFTEGGAGGGGGRGYLAGLGFHIVPNRLLKAELIEQPVGTAILTMERGRNLVVTSAGDGGPPGADEDQLCEGEEL</sequence>
<feature type="region of interest" description="Disordered" evidence="1">
    <location>
        <begin position="92"/>
        <end position="113"/>
    </location>
</feature>
<reference evidence="2" key="1">
    <citation type="submission" date="2019-12" db="EMBL/GenBank/DDBJ databases">
        <authorList>
            <person name="Scholes J."/>
        </authorList>
    </citation>
    <scope>NUCLEOTIDE SEQUENCE</scope>
</reference>
<accession>A0A9N7NJJ0</accession>
<organism evidence="2 3">
    <name type="scientific">Striga hermonthica</name>
    <name type="common">Purple witchweed</name>
    <name type="synonym">Buchnera hermonthica</name>
    <dbReference type="NCBI Taxonomy" id="68872"/>
    <lineage>
        <taxon>Eukaryota</taxon>
        <taxon>Viridiplantae</taxon>
        <taxon>Streptophyta</taxon>
        <taxon>Embryophyta</taxon>
        <taxon>Tracheophyta</taxon>
        <taxon>Spermatophyta</taxon>
        <taxon>Magnoliopsida</taxon>
        <taxon>eudicotyledons</taxon>
        <taxon>Gunneridae</taxon>
        <taxon>Pentapetalae</taxon>
        <taxon>asterids</taxon>
        <taxon>lamiids</taxon>
        <taxon>Lamiales</taxon>
        <taxon>Orobanchaceae</taxon>
        <taxon>Buchnereae</taxon>
        <taxon>Striga</taxon>
    </lineage>
</organism>
<dbReference type="AlphaFoldDB" id="A0A9N7NJJ0"/>
<dbReference type="EMBL" id="CACSLK010027833">
    <property type="protein sequence ID" value="CAA0832103.1"/>
    <property type="molecule type" value="Genomic_DNA"/>
</dbReference>
<dbReference type="InterPro" id="IPR052806">
    <property type="entry name" value="Fasciclin-like_AGP"/>
</dbReference>
<name>A0A9N7NJJ0_STRHE</name>
<protein>
    <submittedName>
        <fullName evidence="2">Uncharacterized protein</fullName>
    </submittedName>
</protein>
<feature type="compositionally biased region" description="Acidic residues" evidence="1">
    <location>
        <begin position="102"/>
        <end position="113"/>
    </location>
</feature>
<evidence type="ECO:0000313" key="2">
    <source>
        <dbReference type="EMBL" id="CAA0832103.1"/>
    </source>
</evidence>
<evidence type="ECO:0000256" key="1">
    <source>
        <dbReference type="SAM" id="MobiDB-lite"/>
    </source>
</evidence>
<gene>
    <name evidence="2" type="ORF">SHERM_27407</name>
</gene>
<proteinExistence type="predicted"/>
<dbReference type="OrthoDB" id="1225364at2759"/>
<evidence type="ECO:0000313" key="3">
    <source>
        <dbReference type="Proteomes" id="UP001153555"/>
    </source>
</evidence>